<comment type="catalytic activity">
    <reaction evidence="4 7">
        <text>uridine(38/39/40) in tRNA = pseudouridine(38/39/40) in tRNA</text>
        <dbReference type="Rhea" id="RHEA:22376"/>
        <dbReference type="Rhea" id="RHEA-COMP:10085"/>
        <dbReference type="Rhea" id="RHEA-COMP:10087"/>
        <dbReference type="ChEBI" id="CHEBI:65314"/>
        <dbReference type="ChEBI" id="CHEBI:65315"/>
        <dbReference type="EC" id="5.4.99.12"/>
    </reaction>
</comment>
<dbReference type="NCBIfam" id="TIGR00071">
    <property type="entry name" value="hisT_truA"/>
    <property type="match status" value="1"/>
</dbReference>
<dbReference type="PIRSF" id="PIRSF001430">
    <property type="entry name" value="tRNA_psdUrid_synth"/>
    <property type="match status" value="1"/>
</dbReference>
<dbReference type="HAMAP" id="MF_00171">
    <property type="entry name" value="TruA"/>
    <property type="match status" value="1"/>
</dbReference>
<dbReference type="InterPro" id="IPR020103">
    <property type="entry name" value="PsdUridine_synth_cat_dom_sf"/>
</dbReference>
<dbReference type="PANTHER" id="PTHR11142">
    <property type="entry name" value="PSEUDOURIDYLATE SYNTHASE"/>
    <property type="match status" value="1"/>
</dbReference>
<comment type="caution">
    <text evidence="4">Lacks conserved residue(s) required for the propagation of feature annotation.</text>
</comment>
<dbReference type="PANTHER" id="PTHR11142:SF0">
    <property type="entry name" value="TRNA PSEUDOURIDINE SYNTHASE-LIKE 1"/>
    <property type="match status" value="1"/>
</dbReference>
<dbReference type="GO" id="GO:0031119">
    <property type="term" value="P:tRNA pseudouridine synthesis"/>
    <property type="evidence" value="ECO:0007669"/>
    <property type="project" value="UniProtKB-UniRule"/>
</dbReference>
<evidence type="ECO:0000256" key="1">
    <source>
        <dbReference type="ARBA" id="ARBA00009375"/>
    </source>
</evidence>
<feature type="domain" description="Pseudouridine synthase I TruA alpha/beta" evidence="8">
    <location>
        <begin position="207"/>
        <end position="314"/>
    </location>
</feature>
<evidence type="ECO:0000256" key="3">
    <source>
        <dbReference type="ARBA" id="ARBA00023235"/>
    </source>
</evidence>
<name>A0A2A4MNJ3_9GAMM</name>
<dbReference type="GO" id="GO:0003723">
    <property type="term" value="F:RNA binding"/>
    <property type="evidence" value="ECO:0007669"/>
    <property type="project" value="InterPro"/>
</dbReference>
<sequence>MINWQLRALVLCYWRVGSQLQILNIVPCHILYNSEKSMYHYRLVISYKGSQYFGWQDLGEAESKLTVQGLINTVLSKICKQKNFQLSAASRTDAGVHALGQVAKLSMALQIDPNKLQLGMNSLLPEDIRIRRCETCQPDFNPNKDSKRKIYRYYFSVDEVSSPILNDVVAQVRVAHTGFDQRRAAKVKVIGEQQTLKTLDFELIKQACQLFVGKQDFYNFATRDASITSTVRQVFVFELAKAQWSDLGNEVYYFEIQGNGFLRQMIRYMVAALFEIGRGNLSLTDIEKALGSHAQEKLCAKAKPHGLHLIEISY</sequence>
<dbReference type="CDD" id="cd02570">
    <property type="entry name" value="PseudoU_synth_EcTruA"/>
    <property type="match status" value="1"/>
</dbReference>
<evidence type="ECO:0000256" key="5">
    <source>
        <dbReference type="PIRSR" id="PIRSR001430-1"/>
    </source>
</evidence>
<dbReference type="InterPro" id="IPR001406">
    <property type="entry name" value="PsdUridine_synth_TruA"/>
</dbReference>
<organism evidence="9 10">
    <name type="scientific">SAR86 cluster bacterium</name>
    <dbReference type="NCBI Taxonomy" id="2030880"/>
    <lineage>
        <taxon>Bacteria</taxon>
        <taxon>Pseudomonadati</taxon>
        <taxon>Pseudomonadota</taxon>
        <taxon>Gammaproteobacteria</taxon>
        <taxon>SAR86 cluster</taxon>
    </lineage>
</organism>
<comment type="similarity">
    <text evidence="1 4 7">Belongs to the tRNA pseudouridine synthase TruA family.</text>
</comment>
<dbReference type="Gene3D" id="3.30.70.580">
    <property type="entry name" value="Pseudouridine synthase I, catalytic domain, N-terminal subdomain"/>
    <property type="match status" value="1"/>
</dbReference>
<dbReference type="Gene3D" id="3.30.70.660">
    <property type="entry name" value="Pseudouridine synthase I, catalytic domain, C-terminal subdomain"/>
    <property type="match status" value="1"/>
</dbReference>
<feature type="binding site" evidence="4 6">
    <location>
        <position position="151"/>
    </location>
    <ligand>
        <name>substrate</name>
    </ligand>
</feature>
<reference evidence="10" key="1">
    <citation type="submission" date="2017-08" db="EMBL/GenBank/DDBJ databases">
        <title>A dynamic microbial community with high functional redundancy inhabits the cold, oxic subseafloor aquifer.</title>
        <authorList>
            <person name="Tully B.J."/>
            <person name="Wheat C.G."/>
            <person name="Glazer B.T."/>
            <person name="Huber J.A."/>
        </authorList>
    </citation>
    <scope>NUCLEOTIDE SEQUENCE [LARGE SCALE GENOMIC DNA]</scope>
</reference>
<feature type="domain" description="Pseudouridine synthase I TruA alpha/beta" evidence="8">
    <location>
        <begin position="45"/>
        <end position="136"/>
    </location>
</feature>
<evidence type="ECO:0000313" key="9">
    <source>
        <dbReference type="EMBL" id="PCH61294.1"/>
    </source>
</evidence>
<evidence type="ECO:0000256" key="7">
    <source>
        <dbReference type="RuleBase" id="RU003792"/>
    </source>
</evidence>
<evidence type="ECO:0000256" key="6">
    <source>
        <dbReference type="PIRSR" id="PIRSR001430-2"/>
    </source>
</evidence>
<comment type="function">
    <text evidence="4">Formation of pseudouridine at positions 38, 39 and 40 in the anticodon stem and loop of transfer RNAs.</text>
</comment>
<dbReference type="GO" id="GO:0160147">
    <property type="term" value="F:tRNA pseudouridine(38-40) synthase activity"/>
    <property type="evidence" value="ECO:0007669"/>
    <property type="project" value="UniProtKB-EC"/>
</dbReference>
<dbReference type="SUPFAM" id="SSF55120">
    <property type="entry name" value="Pseudouridine synthase"/>
    <property type="match status" value="1"/>
</dbReference>
<dbReference type="InterPro" id="IPR020094">
    <property type="entry name" value="TruA/RsuA/RluB/E/F_N"/>
</dbReference>
<evidence type="ECO:0000313" key="10">
    <source>
        <dbReference type="Proteomes" id="UP000218172"/>
    </source>
</evidence>
<dbReference type="AlphaFoldDB" id="A0A2A4MNJ3"/>
<proteinExistence type="inferred from homology"/>
<gene>
    <name evidence="4 9" type="primary">truA</name>
    <name evidence="9" type="ORF">COC19_04865</name>
</gene>
<protein>
    <recommendedName>
        <fullName evidence="4">tRNA pseudouridine synthase A</fullName>
        <ecNumber evidence="4">5.4.99.12</ecNumber>
    </recommendedName>
    <alternativeName>
        <fullName evidence="4">tRNA pseudouridine(38-40) synthase</fullName>
    </alternativeName>
    <alternativeName>
        <fullName evidence="4">tRNA pseudouridylate synthase I</fullName>
    </alternativeName>
    <alternativeName>
        <fullName evidence="4">tRNA-uridine isomerase I</fullName>
    </alternativeName>
</protein>
<dbReference type="InterPro" id="IPR020095">
    <property type="entry name" value="PsdUridine_synth_TruA_C"/>
</dbReference>
<comment type="caution">
    <text evidence="9">The sequence shown here is derived from an EMBL/GenBank/DDBJ whole genome shotgun (WGS) entry which is preliminary data.</text>
</comment>
<comment type="subunit">
    <text evidence="4">Homodimer.</text>
</comment>
<feature type="active site" description="Nucleophile" evidence="4 5">
    <location>
        <position position="93"/>
    </location>
</feature>
<evidence type="ECO:0000256" key="2">
    <source>
        <dbReference type="ARBA" id="ARBA00022694"/>
    </source>
</evidence>
<dbReference type="InterPro" id="IPR020097">
    <property type="entry name" value="PsdUridine_synth_TruA_a/b_dom"/>
</dbReference>
<accession>A0A2A4MNJ3</accession>
<keyword evidence="2 4" id="KW-0819">tRNA processing</keyword>
<dbReference type="EC" id="5.4.99.12" evidence="4"/>
<dbReference type="Pfam" id="PF01416">
    <property type="entry name" value="PseudoU_synth_1"/>
    <property type="match status" value="2"/>
</dbReference>
<evidence type="ECO:0000256" key="4">
    <source>
        <dbReference type="HAMAP-Rule" id="MF_00171"/>
    </source>
</evidence>
<keyword evidence="3 4" id="KW-0413">Isomerase</keyword>
<dbReference type="Proteomes" id="UP000218172">
    <property type="component" value="Unassembled WGS sequence"/>
</dbReference>
<dbReference type="EMBL" id="NVQR01000069">
    <property type="protein sequence ID" value="PCH61294.1"/>
    <property type="molecule type" value="Genomic_DNA"/>
</dbReference>
<evidence type="ECO:0000259" key="8">
    <source>
        <dbReference type="Pfam" id="PF01416"/>
    </source>
</evidence>